<reference evidence="9" key="2">
    <citation type="submission" date="2020-05" db="EMBL/GenBank/DDBJ databases">
        <authorList>
            <person name="Kim H.-S."/>
            <person name="Proctor R.H."/>
            <person name="Brown D.W."/>
        </authorList>
    </citation>
    <scope>NUCLEOTIDE SEQUENCE</scope>
    <source>
        <strain evidence="9">NRRL 45417</strain>
    </source>
</reference>
<dbReference type="InterPro" id="IPR036964">
    <property type="entry name" value="RASGEF_cat_dom_sf"/>
</dbReference>
<gene>
    <name evidence="9" type="ORF">FGADI_2009</name>
</gene>
<organism evidence="9 10">
    <name type="scientific">Fusarium gaditjirri</name>
    <dbReference type="NCBI Taxonomy" id="282569"/>
    <lineage>
        <taxon>Eukaryota</taxon>
        <taxon>Fungi</taxon>
        <taxon>Dikarya</taxon>
        <taxon>Ascomycota</taxon>
        <taxon>Pezizomycotina</taxon>
        <taxon>Sordariomycetes</taxon>
        <taxon>Hypocreomycetidae</taxon>
        <taxon>Hypocreales</taxon>
        <taxon>Nectriaceae</taxon>
        <taxon>Fusarium</taxon>
        <taxon>Fusarium nisikadoi species complex</taxon>
    </lineage>
</organism>
<dbReference type="Gene3D" id="1.10.840.10">
    <property type="entry name" value="Ras guanine-nucleotide exchange factors catalytic domain"/>
    <property type="match status" value="1"/>
</dbReference>
<dbReference type="InterPro" id="IPR023578">
    <property type="entry name" value="Ras_GEF_dom_sf"/>
</dbReference>
<name>A0A8H4TJ18_9HYPO</name>
<dbReference type="InterPro" id="IPR036028">
    <property type="entry name" value="SH3-like_dom_sf"/>
</dbReference>
<dbReference type="GO" id="GO:0005085">
    <property type="term" value="F:guanyl-nucleotide exchange factor activity"/>
    <property type="evidence" value="ECO:0007669"/>
    <property type="project" value="UniProtKB-KW"/>
</dbReference>
<dbReference type="GO" id="GO:0005886">
    <property type="term" value="C:plasma membrane"/>
    <property type="evidence" value="ECO:0007669"/>
    <property type="project" value="TreeGrafter"/>
</dbReference>
<evidence type="ECO:0000313" key="9">
    <source>
        <dbReference type="EMBL" id="KAF4958930.1"/>
    </source>
</evidence>
<feature type="compositionally biased region" description="Polar residues" evidence="5">
    <location>
        <begin position="280"/>
        <end position="291"/>
    </location>
</feature>
<feature type="compositionally biased region" description="Polar residues" evidence="5">
    <location>
        <begin position="326"/>
        <end position="339"/>
    </location>
</feature>
<dbReference type="EMBL" id="JABFAI010000043">
    <property type="protein sequence ID" value="KAF4958930.1"/>
    <property type="molecule type" value="Genomic_DNA"/>
</dbReference>
<feature type="domain" description="SH3" evidence="6">
    <location>
        <begin position="50"/>
        <end position="116"/>
    </location>
</feature>
<dbReference type="SMART" id="SM00326">
    <property type="entry name" value="SH3"/>
    <property type="match status" value="1"/>
</dbReference>
<reference evidence="9" key="1">
    <citation type="journal article" date="2020" name="BMC Genomics">
        <title>Correction to: Identification and distribution of gene clusters required for synthesis of sphingolipid metabolism inhibitors in diverse species of the filamentous fungus Fusarium.</title>
        <authorList>
            <person name="Kim H.S."/>
            <person name="Lohmar J.M."/>
            <person name="Busman M."/>
            <person name="Brown D.W."/>
            <person name="Naumann T.A."/>
            <person name="Divon H.H."/>
            <person name="Lysoe E."/>
            <person name="Uhlig S."/>
            <person name="Proctor R.H."/>
        </authorList>
    </citation>
    <scope>NUCLEOTIDE SEQUENCE</scope>
    <source>
        <strain evidence="9">NRRL 45417</strain>
    </source>
</reference>
<dbReference type="PROSITE" id="PS50002">
    <property type="entry name" value="SH3"/>
    <property type="match status" value="1"/>
</dbReference>
<dbReference type="Pfam" id="PF00617">
    <property type="entry name" value="RasGEF"/>
    <property type="match status" value="1"/>
</dbReference>
<comment type="caution">
    <text evidence="9">The sequence shown here is derived from an EMBL/GenBank/DDBJ whole genome shotgun (WGS) entry which is preliminary data.</text>
</comment>
<dbReference type="InterPro" id="IPR000651">
    <property type="entry name" value="Ras-like_Gua-exchang_fac_N"/>
</dbReference>
<dbReference type="PANTHER" id="PTHR23113">
    <property type="entry name" value="GUANINE NUCLEOTIDE EXCHANGE FACTOR"/>
    <property type="match status" value="1"/>
</dbReference>
<evidence type="ECO:0000256" key="5">
    <source>
        <dbReference type="SAM" id="MobiDB-lite"/>
    </source>
</evidence>
<evidence type="ECO:0000259" key="6">
    <source>
        <dbReference type="PROSITE" id="PS50002"/>
    </source>
</evidence>
<dbReference type="InterPro" id="IPR008937">
    <property type="entry name" value="Ras-like_GEF"/>
</dbReference>
<dbReference type="GO" id="GO:0007265">
    <property type="term" value="P:Ras protein signal transduction"/>
    <property type="evidence" value="ECO:0007669"/>
    <property type="project" value="TreeGrafter"/>
</dbReference>
<evidence type="ECO:0000256" key="3">
    <source>
        <dbReference type="PROSITE-ProRule" id="PRU00168"/>
    </source>
</evidence>
<accession>A0A8H4TJ18</accession>
<feature type="domain" description="Ras-GEF" evidence="7">
    <location>
        <begin position="522"/>
        <end position="769"/>
    </location>
</feature>
<dbReference type="InterPro" id="IPR001895">
    <property type="entry name" value="RASGEF_cat_dom"/>
</dbReference>
<evidence type="ECO:0000256" key="2">
    <source>
        <dbReference type="ARBA" id="ARBA00022658"/>
    </source>
</evidence>
<dbReference type="PROSITE" id="PS50212">
    <property type="entry name" value="RASGEF_NTER"/>
    <property type="match status" value="1"/>
</dbReference>
<keyword evidence="10" id="KW-1185">Reference proteome</keyword>
<dbReference type="InterPro" id="IPR001452">
    <property type="entry name" value="SH3_domain"/>
</dbReference>
<dbReference type="Gene3D" id="2.30.30.40">
    <property type="entry name" value="SH3 Domains"/>
    <property type="match status" value="1"/>
</dbReference>
<keyword evidence="1 4" id="KW-0728">SH3 domain</keyword>
<feature type="compositionally biased region" description="Polar residues" evidence="5">
    <location>
        <begin position="300"/>
        <end position="314"/>
    </location>
</feature>
<evidence type="ECO:0000259" key="7">
    <source>
        <dbReference type="PROSITE" id="PS50009"/>
    </source>
</evidence>
<dbReference type="Gene3D" id="1.20.870.10">
    <property type="entry name" value="Son of sevenless (SoS) protein Chain: S domain 1"/>
    <property type="match status" value="1"/>
</dbReference>
<evidence type="ECO:0000313" key="10">
    <source>
        <dbReference type="Proteomes" id="UP000604273"/>
    </source>
</evidence>
<dbReference type="Proteomes" id="UP000604273">
    <property type="component" value="Unassembled WGS sequence"/>
</dbReference>
<dbReference type="AlphaFoldDB" id="A0A8H4TJ18"/>
<evidence type="ECO:0000256" key="4">
    <source>
        <dbReference type="PROSITE-ProRule" id="PRU00192"/>
    </source>
</evidence>
<feature type="region of interest" description="Disordered" evidence="5">
    <location>
        <begin position="280"/>
        <end position="343"/>
    </location>
</feature>
<keyword evidence="2 3" id="KW-0344">Guanine-nucleotide releasing factor</keyword>
<dbReference type="PANTHER" id="PTHR23113:SF354">
    <property type="entry name" value="BUD SITE SELECTION PROTEIN 5"/>
    <property type="match status" value="1"/>
</dbReference>
<evidence type="ECO:0000256" key="1">
    <source>
        <dbReference type="ARBA" id="ARBA00022443"/>
    </source>
</evidence>
<dbReference type="Pfam" id="PF00618">
    <property type="entry name" value="RasGEF_N"/>
    <property type="match status" value="1"/>
</dbReference>
<proteinExistence type="predicted"/>
<dbReference type="CDD" id="cd06224">
    <property type="entry name" value="REM"/>
    <property type="match status" value="1"/>
</dbReference>
<dbReference type="PROSITE" id="PS50009">
    <property type="entry name" value="RASGEF_CAT"/>
    <property type="match status" value="1"/>
</dbReference>
<protein>
    <recommendedName>
        <fullName evidence="11">SH3 domain-containing protein</fullName>
    </recommendedName>
</protein>
<feature type="domain" description="N-terminal Ras-GEF" evidence="8">
    <location>
        <begin position="346"/>
        <end position="468"/>
    </location>
</feature>
<dbReference type="OrthoDB" id="546434at2759"/>
<evidence type="ECO:0008006" key="11">
    <source>
        <dbReference type="Google" id="ProtNLM"/>
    </source>
</evidence>
<dbReference type="SUPFAM" id="SSF50044">
    <property type="entry name" value="SH3-domain"/>
    <property type="match status" value="1"/>
</dbReference>
<sequence length="797" mass="88288">MGIVGFSFPSTQFSQAFTSHTTQLSGLNITMIAESQTEPSSSLHRFRSIPTPFFVRTRYAFEPPSAPSAITHVLSFGPGELVVIHHVEPSGWGEGNILKTGRRGWIPSNYCALYNPEPMKPLLQTMIPFADAASAMKARLSITEQGNSQVVDSISKVLVRIILIIYCYIQLIHRLKVLEYSLRSIKLPQDTAKGLQTLRISLLKRVSVFDQYIKNTQAFVSHQQEDGSDPTTASATELQKLAWGIIVSADSFMTVVHGIKSSSSSRSSLVNKVEIEKPMESTTDAGATQENAKVRFALPDTNTRQSRDSIQGTKSEVGPKSHKKGSTLSSEGMTASSSDPGRFAVSGPQKGHFSLAALIKYLTHCEDEAKTDNFESTFFLTWKLFCTASELLAALVFQFDLAHLAPEPEQNKVRFRVCHLLRRWLESYWDPGADAQVLASLETFLKEQVYQFLPRSSALLFNVLQRAKSKTASKQPDAPPSTVQGTECTKCEHNRDGGSALHELSKFGASHTNEHWAVHLMSYVYLASQISVKQMGLFCSIQSSELLGGKWLGNGAAEAPNVVAMCHLTNSICNWVKESILVEVDARIRGLVAEKWILIANYMFQIGNFDGLVAVTSGLDDSSITRLQLTWQHVSPPAIEILQSLKRIVDPSQNRRTLRALFATSTKPHLPFLGAYLSELIFSEGRSEEATHGKTEGSSSPDSILINWELYARIASIITLVMDSQVPFPIDQDAEMQKWIDSRLSNLWCTDQTCLQTAYYNRSKCLESTAKSAKHQHSFRSLIQAAKSKGHKASLTR</sequence>
<evidence type="ECO:0000259" key="8">
    <source>
        <dbReference type="PROSITE" id="PS50212"/>
    </source>
</evidence>
<dbReference type="SMART" id="SM00229">
    <property type="entry name" value="RasGEFN"/>
    <property type="match status" value="1"/>
</dbReference>
<dbReference type="SUPFAM" id="SSF48366">
    <property type="entry name" value="Ras GEF"/>
    <property type="match status" value="1"/>
</dbReference>
<dbReference type="SMART" id="SM00147">
    <property type="entry name" value="RasGEF"/>
    <property type="match status" value="1"/>
</dbReference>